<comment type="caution">
    <text evidence="2">The sequence shown here is derived from an EMBL/GenBank/DDBJ whole genome shotgun (WGS) entry which is preliminary data.</text>
</comment>
<dbReference type="InterPro" id="IPR036291">
    <property type="entry name" value="NAD(P)-bd_dom_sf"/>
</dbReference>
<evidence type="ECO:0000313" key="3">
    <source>
        <dbReference type="Proteomes" id="UP000273675"/>
    </source>
</evidence>
<organism evidence="2 3">
    <name type="scientific">Maricaulis maris</name>
    <dbReference type="NCBI Taxonomy" id="74318"/>
    <lineage>
        <taxon>Bacteria</taxon>
        <taxon>Pseudomonadati</taxon>
        <taxon>Pseudomonadota</taxon>
        <taxon>Alphaproteobacteria</taxon>
        <taxon>Maricaulales</taxon>
        <taxon>Maricaulaceae</taxon>
        <taxon>Maricaulis</taxon>
    </lineage>
</organism>
<evidence type="ECO:0000259" key="1">
    <source>
        <dbReference type="Pfam" id="PF01370"/>
    </source>
</evidence>
<reference evidence="2 3" key="1">
    <citation type="submission" date="2018-10" db="EMBL/GenBank/DDBJ databases">
        <title>Genomic Encyclopedia of Type Strains, Phase IV (KMG-IV): sequencing the most valuable type-strain genomes for metagenomic binning, comparative biology and taxonomic classification.</title>
        <authorList>
            <person name="Goeker M."/>
        </authorList>
    </citation>
    <scope>NUCLEOTIDE SEQUENCE [LARGE SCALE GENOMIC DNA]</scope>
    <source>
        <strain evidence="2 3">DSM 4734</strain>
    </source>
</reference>
<accession>A0A495DMQ5</accession>
<feature type="domain" description="NAD-dependent epimerase/dehydratase" evidence="1">
    <location>
        <begin position="3"/>
        <end position="223"/>
    </location>
</feature>
<dbReference type="PANTHER" id="PTHR48079:SF6">
    <property type="entry name" value="NAD(P)-BINDING DOMAIN-CONTAINING PROTEIN-RELATED"/>
    <property type="match status" value="1"/>
</dbReference>
<dbReference type="Gene3D" id="3.40.50.720">
    <property type="entry name" value="NAD(P)-binding Rossmann-like Domain"/>
    <property type="match status" value="1"/>
</dbReference>
<gene>
    <name evidence="2" type="ORF">C7435_1170</name>
</gene>
<dbReference type="RefSeq" id="WP_121210363.1">
    <property type="nucleotide sequence ID" value="NZ_RBIM01000002.1"/>
</dbReference>
<dbReference type="Proteomes" id="UP000273675">
    <property type="component" value="Unassembled WGS sequence"/>
</dbReference>
<dbReference type="InterPro" id="IPR051783">
    <property type="entry name" value="NAD(P)-dependent_oxidoreduct"/>
</dbReference>
<dbReference type="InterPro" id="IPR001509">
    <property type="entry name" value="Epimerase_deHydtase"/>
</dbReference>
<dbReference type="GO" id="GO:0004029">
    <property type="term" value="F:aldehyde dehydrogenase (NAD+) activity"/>
    <property type="evidence" value="ECO:0007669"/>
    <property type="project" value="TreeGrafter"/>
</dbReference>
<dbReference type="AlphaFoldDB" id="A0A495DMQ5"/>
<sequence length="323" mass="34017">MRVLVTGATGFLGQHLTRALRARGNEVVALGRDRAKLDQLSRLGCEPLAHDLASGPPQLTGSLDACVHAAALSSPWGTDTAFRRANIDGTRHALALARSAGVKRFVQISSPSVYFRFADQIAVAETSGLPDPVNAYARTKRAAEDLVLDAAELDPVILRPRGLYGAGDTALLPRLLRAAERGPLPLMRGGGAVTDLTHVEDVVSAILTALDAPPRPAQRLFNISGGQALAIREIVESAAARHGVTVRWRALPVPLVLAAARMAETGCARLPGRPEPPVTAYGVGLFAFSQTLDLSAARKVLGWQPQIGFSEGLDRTFAGVAAA</sequence>
<dbReference type="OrthoDB" id="367683at2"/>
<dbReference type="SUPFAM" id="SSF51735">
    <property type="entry name" value="NAD(P)-binding Rossmann-fold domains"/>
    <property type="match status" value="1"/>
</dbReference>
<dbReference type="EMBL" id="RBIM01000002">
    <property type="protein sequence ID" value="RKR03218.1"/>
    <property type="molecule type" value="Genomic_DNA"/>
</dbReference>
<protein>
    <submittedName>
        <fullName evidence="2">Nucleoside-diphosphate-sugar epimerase</fullName>
    </submittedName>
</protein>
<dbReference type="PANTHER" id="PTHR48079">
    <property type="entry name" value="PROTEIN YEEZ"/>
    <property type="match status" value="1"/>
</dbReference>
<dbReference type="GO" id="GO:0005737">
    <property type="term" value="C:cytoplasm"/>
    <property type="evidence" value="ECO:0007669"/>
    <property type="project" value="TreeGrafter"/>
</dbReference>
<dbReference type="Pfam" id="PF01370">
    <property type="entry name" value="Epimerase"/>
    <property type="match status" value="1"/>
</dbReference>
<proteinExistence type="predicted"/>
<evidence type="ECO:0000313" key="2">
    <source>
        <dbReference type="EMBL" id="RKR03218.1"/>
    </source>
</evidence>
<name>A0A495DMQ5_9PROT</name>